<keyword evidence="1" id="KW-0812">Transmembrane</keyword>
<keyword evidence="1" id="KW-1133">Transmembrane helix</keyword>
<name>A0A2H5QHV6_CITUN</name>
<reference evidence="2 3" key="1">
    <citation type="journal article" date="2017" name="Front. Genet.">
        <title>Draft sequencing of the heterozygous diploid genome of Satsuma (Citrus unshiu Marc.) using a hybrid assembly approach.</title>
        <authorList>
            <person name="Shimizu T."/>
            <person name="Tanizawa Y."/>
            <person name="Mochizuki T."/>
            <person name="Nagasaki H."/>
            <person name="Yoshioka T."/>
            <person name="Toyoda A."/>
            <person name="Fujiyama A."/>
            <person name="Kaminuma E."/>
            <person name="Nakamura Y."/>
        </authorList>
    </citation>
    <scope>NUCLEOTIDE SEQUENCE [LARGE SCALE GENOMIC DNA]</scope>
    <source>
        <strain evidence="3">cv. Miyagawa wase</strain>
    </source>
</reference>
<keyword evidence="3" id="KW-1185">Reference proteome</keyword>
<sequence length="47" mass="5383">MTWVLMKQSNMLSNSGLNTLGMFLVFPLVLIHFHVKLETQVQLPILV</sequence>
<keyword evidence="1" id="KW-0472">Membrane</keyword>
<evidence type="ECO:0000313" key="3">
    <source>
        <dbReference type="Proteomes" id="UP000236630"/>
    </source>
</evidence>
<evidence type="ECO:0000313" key="2">
    <source>
        <dbReference type="EMBL" id="GAY64173.1"/>
    </source>
</evidence>
<dbReference type="AlphaFoldDB" id="A0A2H5QHV6"/>
<comment type="caution">
    <text evidence="2">The sequence shown here is derived from an EMBL/GenBank/DDBJ whole genome shotgun (WGS) entry which is preliminary data.</text>
</comment>
<accession>A0A2H5QHV6</accession>
<evidence type="ECO:0000256" key="1">
    <source>
        <dbReference type="SAM" id="Phobius"/>
    </source>
</evidence>
<dbReference type="Proteomes" id="UP000236630">
    <property type="component" value="Unassembled WGS sequence"/>
</dbReference>
<proteinExistence type="predicted"/>
<protein>
    <submittedName>
        <fullName evidence="2">Uncharacterized protein</fullName>
    </submittedName>
</protein>
<organism evidence="2 3">
    <name type="scientific">Citrus unshiu</name>
    <name type="common">Satsuma mandarin</name>
    <name type="synonym">Citrus nobilis var. unshiu</name>
    <dbReference type="NCBI Taxonomy" id="55188"/>
    <lineage>
        <taxon>Eukaryota</taxon>
        <taxon>Viridiplantae</taxon>
        <taxon>Streptophyta</taxon>
        <taxon>Embryophyta</taxon>
        <taxon>Tracheophyta</taxon>
        <taxon>Spermatophyta</taxon>
        <taxon>Magnoliopsida</taxon>
        <taxon>eudicotyledons</taxon>
        <taxon>Gunneridae</taxon>
        <taxon>Pentapetalae</taxon>
        <taxon>rosids</taxon>
        <taxon>malvids</taxon>
        <taxon>Sapindales</taxon>
        <taxon>Rutaceae</taxon>
        <taxon>Aurantioideae</taxon>
        <taxon>Citrus</taxon>
    </lineage>
</organism>
<feature type="transmembrane region" description="Helical" evidence="1">
    <location>
        <begin position="12"/>
        <end position="35"/>
    </location>
</feature>
<dbReference type="EMBL" id="BDQV01000398">
    <property type="protein sequence ID" value="GAY64173.1"/>
    <property type="molecule type" value="Genomic_DNA"/>
</dbReference>
<gene>
    <name evidence="2" type="ORF">CUMW_231550</name>
</gene>